<reference evidence="3 4" key="1">
    <citation type="submission" date="2009-01" db="EMBL/GenBank/DDBJ databases">
        <authorList>
            <person name="Fulton L."/>
            <person name="Clifton S."/>
            <person name="Chinwalla A.T."/>
            <person name="Mitreva M."/>
            <person name="Sodergren E."/>
            <person name="Weinstock G."/>
            <person name="Clifton S."/>
            <person name="Dooling D.J."/>
            <person name="Fulton B."/>
            <person name="Minx P."/>
            <person name="Pepin K.H."/>
            <person name="Johnson M."/>
            <person name="Bhonagiri V."/>
            <person name="Nash W.E."/>
            <person name="Mardis E.R."/>
            <person name="Wilson R.K."/>
        </authorList>
    </citation>
    <scope>NUCLEOTIDE SEQUENCE [LARGE SCALE GENOMIC DNA]</scope>
    <source>
        <strain evidence="3 4">NRL30031/H210</strain>
    </source>
</reference>
<keyword evidence="4" id="KW-1185">Reference proteome</keyword>
<dbReference type="Proteomes" id="UP000004457">
    <property type="component" value="Unassembled WGS sequence"/>
</dbReference>
<keyword evidence="2" id="KW-0472">Membrane</keyword>
<dbReference type="EMBL" id="ACEN01000080">
    <property type="protein sequence ID" value="EEG33208.1"/>
    <property type="molecule type" value="Genomic_DNA"/>
</dbReference>
<organism evidence="3 4">
    <name type="scientific">Neisseria flavescens NRL30031/H210</name>
    <dbReference type="NCBI Taxonomy" id="546264"/>
    <lineage>
        <taxon>Bacteria</taxon>
        <taxon>Pseudomonadati</taxon>
        <taxon>Pseudomonadota</taxon>
        <taxon>Betaproteobacteria</taxon>
        <taxon>Neisseriales</taxon>
        <taxon>Neisseriaceae</taxon>
        <taxon>Neisseria</taxon>
    </lineage>
</organism>
<feature type="transmembrane region" description="Helical" evidence="2">
    <location>
        <begin position="45"/>
        <end position="61"/>
    </location>
</feature>
<protein>
    <submittedName>
        <fullName evidence="3">Uncharacterized protein</fullName>
    </submittedName>
</protein>
<feature type="region of interest" description="Disordered" evidence="1">
    <location>
        <begin position="91"/>
        <end position="114"/>
    </location>
</feature>
<keyword evidence="2" id="KW-0812">Transmembrane</keyword>
<sequence length="114" mass="13433">MIEIRDKNIIAYDASESLLESIIKDVSTGLMLGFCLYISHWADSIFWTFITGLMFLFYLLSKLNRLIKGRVTKFKTWAEFKKWVDEQAELEMHSSDMPKTSEPLRGRHNERKPK</sequence>
<keyword evidence="2" id="KW-1133">Transmembrane helix</keyword>
<gene>
    <name evidence="3" type="ORF">NEIFLAOT_01774</name>
</gene>
<accession>C0EP84</accession>
<name>C0EP84_NEIFL</name>
<comment type="caution">
    <text evidence="3">The sequence shown here is derived from an EMBL/GenBank/DDBJ whole genome shotgun (WGS) entry which is preliminary data.</text>
</comment>
<evidence type="ECO:0000313" key="3">
    <source>
        <dbReference type="EMBL" id="EEG33208.1"/>
    </source>
</evidence>
<dbReference type="RefSeq" id="WP_003681038.1">
    <property type="nucleotide sequence ID" value="NZ_ACEN01000080.1"/>
</dbReference>
<evidence type="ECO:0000256" key="2">
    <source>
        <dbReference type="SAM" id="Phobius"/>
    </source>
</evidence>
<evidence type="ECO:0000313" key="4">
    <source>
        <dbReference type="Proteomes" id="UP000004457"/>
    </source>
</evidence>
<proteinExistence type="predicted"/>
<evidence type="ECO:0000256" key="1">
    <source>
        <dbReference type="SAM" id="MobiDB-lite"/>
    </source>
</evidence>
<dbReference type="AlphaFoldDB" id="C0EP84"/>